<dbReference type="EMBL" id="CP002018">
    <property type="protein sequence ID" value="AEM41148.1"/>
    <property type="molecule type" value="Genomic_DNA"/>
</dbReference>
<dbReference type="HOGENOM" id="CLU_731116_0_0_5"/>
<proteinExistence type="predicted"/>
<dbReference type="Proteomes" id="UP000000692">
    <property type="component" value="Chromosome"/>
</dbReference>
<reference evidence="1 2" key="1">
    <citation type="journal article" date="2011" name="J. Bacteriol.">
        <title>Complete genome sequence of the industrial strain Ketogulonicigenium vulgare WSH-001.</title>
        <authorList>
            <person name="Liu L."/>
            <person name="Li Y."/>
            <person name="Zhang J."/>
            <person name="Zhou Z."/>
            <person name="Liu J."/>
            <person name="Li X."/>
            <person name="Zhou J."/>
            <person name="Du G."/>
            <person name="Wang L."/>
            <person name="Chen J."/>
        </authorList>
    </citation>
    <scope>NUCLEOTIDE SEQUENCE [LARGE SCALE GENOMIC DNA]</scope>
    <source>
        <strain evidence="1 2">WSH-001</strain>
    </source>
</reference>
<dbReference type="KEGG" id="kvl:KVU_1309"/>
<keyword evidence="2" id="KW-1185">Reference proteome</keyword>
<protein>
    <submittedName>
        <fullName evidence="1">Serotype a capsulation locus region II DNA</fullName>
    </submittedName>
</protein>
<gene>
    <name evidence="1" type="ordered locus">KVU_1309</name>
</gene>
<evidence type="ECO:0000313" key="2">
    <source>
        <dbReference type="Proteomes" id="UP000000692"/>
    </source>
</evidence>
<dbReference type="RefSeq" id="WP_013384612.1">
    <property type="nucleotide sequence ID" value="NC_017384.1"/>
</dbReference>
<name>F9Y822_KETVW</name>
<organism evidence="1 2">
    <name type="scientific">Ketogulonicigenium vulgare (strain WSH-001)</name>
    <dbReference type="NCBI Taxonomy" id="759362"/>
    <lineage>
        <taxon>Bacteria</taxon>
        <taxon>Pseudomonadati</taxon>
        <taxon>Pseudomonadota</taxon>
        <taxon>Alphaproteobacteria</taxon>
        <taxon>Rhodobacterales</taxon>
        <taxon>Roseobacteraceae</taxon>
        <taxon>Ketogulonicigenium</taxon>
    </lineage>
</organism>
<dbReference type="eggNOG" id="COG1887">
    <property type="taxonomic scope" value="Bacteria"/>
</dbReference>
<dbReference type="AlphaFoldDB" id="F9Y822"/>
<sequence>MDRSYTSAVLVDSPIATAVAQVLPFYRAGTFCAAQSPLFLRRQWGQYLSPLRARVAQDCGLQVIARGQALTLPLRRGGVAYYPFNSQGNLNAVNNRQYRHVLILHGESNKAASVRPAARIYDFVCIAGPLARARYRDAGIFTDADLRGGRLIEVGDLFVQDLYGYRPGQAGDYLLYTPTWEGYGSRRNDHSSLIGGFGRAVVQQIMSGGAHRGVIIRPHPYTGTLSRAHLIALRRDVMALARDFPTFIDLRDANPLLRLAMTGLRHFNAQGTAPISLALCDVSGMEAALLKARIPHRILLRQFSPPAALAQVYRVKSIAVTGAPAPDHAALQEADAAHRALVFGHADPAMAAQPPAIRRAFVEEMIMHSRFWEGGRDD</sequence>
<dbReference type="OrthoDB" id="7806295at2"/>
<evidence type="ECO:0000313" key="1">
    <source>
        <dbReference type="EMBL" id="AEM41148.1"/>
    </source>
</evidence>
<accession>F9Y822</accession>